<protein>
    <submittedName>
        <fullName evidence="2">Uncharacterized protein</fullName>
    </submittedName>
</protein>
<dbReference type="RefSeq" id="WP_148707454.1">
    <property type="nucleotide sequence ID" value="NZ_QLLL01000014.1"/>
</dbReference>
<comment type="caution">
    <text evidence="2">The sequence shown here is derived from an EMBL/GenBank/DDBJ whole genome shotgun (WGS) entry which is preliminary data.</text>
</comment>
<name>A0A327PZI7_9BACT</name>
<proteinExistence type="predicted"/>
<keyword evidence="1" id="KW-0732">Signal</keyword>
<gene>
    <name evidence="2" type="ORF">LX64_04968</name>
</gene>
<evidence type="ECO:0000313" key="2">
    <source>
        <dbReference type="EMBL" id="RAI97665.1"/>
    </source>
</evidence>
<reference evidence="2 3" key="1">
    <citation type="submission" date="2018-06" db="EMBL/GenBank/DDBJ databases">
        <title>Genomic Encyclopedia of Archaeal and Bacterial Type Strains, Phase II (KMG-II): from individual species to whole genera.</title>
        <authorList>
            <person name="Goeker M."/>
        </authorList>
    </citation>
    <scope>NUCLEOTIDE SEQUENCE [LARGE SCALE GENOMIC DNA]</scope>
    <source>
        <strain evidence="2 3">DSM 23857</strain>
    </source>
</reference>
<keyword evidence="3" id="KW-1185">Reference proteome</keyword>
<accession>A0A327PZI7</accession>
<evidence type="ECO:0000313" key="3">
    <source>
        <dbReference type="Proteomes" id="UP000249547"/>
    </source>
</evidence>
<dbReference type="EMBL" id="QLLL01000014">
    <property type="protein sequence ID" value="RAI97665.1"/>
    <property type="molecule type" value="Genomic_DNA"/>
</dbReference>
<dbReference type="PROSITE" id="PS51257">
    <property type="entry name" value="PROKAR_LIPOPROTEIN"/>
    <property type="match status" value="1"/>
</dbReference>
<evidence type="ECO:0000256" key="1">
    <source>
        <dbReference type="SAM" id="SignalP"/>
    </source>
</evidence>
<feature type="signal peptide" evidence="1">
    <location>
        <begin position="1"/>
        <end position="23"/>
    </location>
</feature>
<dbReference type="Proteomes" id="UP000249547">
    <property type="component" value="Unassembled WGS sequence"/>
</dbReference>
<organism evidence="2 3">
    <name type="scientific">Chitinophaga skermanii</name>
    <dbReference type="NCBI Taxonomy" id="331697"/>
    <lineage>
        <taxon>Bacteria</taxon>
        <taxon>Pseudomonadati</taxon>
        <taxon>Bacteroidota</taxon>
        <taxon>Chitinophagia</taxon>
        <taxon>Chitinophagales</taxon>
        <taxon>Chitinophagaceae</taxon>
        <taxon>Chitinophaga</taxon>
    </lineage>
</organism>
<dbReference type="AlphaFoldDB" id="A0A327PZI7"/>
<sequence length="186" mass="21094">MRKLLTYLLLFLLLACNTNNSLQINKDHLGPTYVCGKLNLDTLKSTIYDIDSITYDNGDWFSYKFYENEDRQFWVCFETAGENNNIIRLTTNNPKYATTEGVHVGDKLSDIVKKYPYQVHYEAGVAFLTLEQSEVTVQFNNMLKGSTEELEDVLYDGETSTTVLLKLLNENAVVAILGISNYCGGI</sequence>
<feature type="chain" id="PRO_5016426732" evidence="1">
    <location>
        <begin position="24"/>
        <end position="186"/>
    </location>
</feature>